<keyword evidence="1" id="KW-0812">Transmembrane</keyword>
<dbReference type="Proteomes" id="UP000028864">
    <property type="component" value="Unassembled WGS sequence"/>
</dbReference>
<dbReference type="AlphaFoldDB" id="A0AAV2WF41"/>
<dbReference type="RefSeq" id="WP_030135813.1">
    <property type="nucleotide sequence ID" value="NZ_LK021337.1"/>
</dbReference>
<keyword evidence="1" id="KW-0472">Membrane</keyword>
<sequence length="81" mass="8676">MAGKLWRDLHPAGKALIVVMTVLDAGLRVLALRDLSASDAQQVNGPRWLWRAALGLVTSSGVLPLAFFVKGRKSAVVTPIK</sequence>
<proteinExistence type="predicted"/>
<evidence type="ECO:0000313" key="3">
    <source>
        <dbReference type="Proteomes" id="UP000028864"/>
    </source>
</evidence>
<feature type="transmembrane region" description="Helical" evidence="1">
    <location>
        <begin position="48"/>
        <end position="69"/>
    </location>
</feature>
<evidence type="ECO:0000256" key="1">
    <source>
        <dbReference type="SAM" id="Phobius"/>
    </source>
</evidence>
<reference evidence="2" key="1">
    <citation type="submission" date="2014-05" db="EMBL/GenBank/DDBJ databases">
        <authorList>
            <person name="Urmite Genomes"/>
        </authorList>
    </citation>
    <scope>NUCLEOTIDE SEQUENCE</scope>
    <source>
        <strain evidence="2">DSM 44074</strain>
    </source>
</reference>
<evidence type="ECO:0000313" key="2">
    <source>
        <dbReference type="EMBL" id="CDQ42845.1"/>
    </source>
</evidence>
<organism evidence="2 3">
    <name type="scientific">Mycolicibacterium neoaurum</name>
    <name type="common">Mycobacterium neoaurum</name>
    <dbReference type="NCBI Taxonomy" id="1795"/>
    <lineage>
        <taxon>Bacteria</taxon>
        <taxon>Bacillati</taxon>
        <taxon>Actinomycetota</taxon>
        <taxon>Actinomycetes</taxon>
        <taxon>Mycobacteriales</taxon>
        <taxon>Mycobacteriaceae</taxon>
        <taxon>Mycolicibacterium</taxon>
    </lineage>
</organism>
<gene>
    <name evidence="2" type="ORF">BN1047_00703</name>
</gene>
<reference evidence="2" key="2">
    <citation type="submission" date="2015-09" db="EMBL/GenBank/DDBJ databases">
        <title>Draft genome sequence of Mycobacterium neoaurum DSM 44074.</title>
        <authorList>
            <person name="Croce O."/>
            <person name="Robert C."/>
            <person name="Raoult D."/>
            <person name="Drancourt M."/>
        </authorList>
    </citation>
    <scope>NUCLEOTIDE SEQUENCE</scope>
    <source>
        <strain evidence="2">DSM 44074</strain>
    </source>
</reference>
<feature type="transmembrane region" description="Helical" evidence="1">
    <location>
        <begin position="12"/>
        <end position="32"/>
    </location>
</feature>
<accession>A0AAV2WF41</accession>
<evidence type="ECO:0008006" key="4">
    <source>
        <dbReference type="Google" id="ProtNLM"/>
    </source>
</evidence>
<dbReference type="EMBL" id="LK021337">
    <property type="protein sequence ID" value="CDQ42845.1"/>
    <property type="molecule type" value="Genomic_DNA"/>
</dbReference>
<keyword evidence="1" id="KW-1133">Transmembrane helix</keyword>
<name>A0AAV2WF41_MYCNE</name>
<protein>
    <recommendedName>
        <fullName evidence="4">Transmembrane protein</fullName>
    </recommendedName>
</protein>